<evidence type="ECO:0000313" key="1">
    <source>
        <dbReference type="EMBL" id="GAA4455837.1"/>
    </source>
</evidence>
<evidence type="ECO:0008006" key="3">
    <source>
        <dbReference type="Google" id="ProtNLM"/>
    </source>
</evidence>
<name>A0ABP8MWC8_9BACT</name>
<evidence type="ECO:0000313" key="2">
    <source>
        <dbReference type="Proteomes" id="UP001501410"/>
    </source>
</evidence>
<protein>
    <recommendedName>
        <fullName evidence="3">Carboxypeptidase-like regulatory domain-containing protein</fullName>
    </recommendedName>
</protein>
<accession>A0ABP8MWC8</accession>
<sequence length="220" mass="24995">MIRIFHLPLCVLALIALIPFKGKAQLAFDRVVQVNGVVMTSDSLYGVPDVIVSVKNQNRGVYTSESGVFVLVCFKGDTIQFRSLGYTPSEYVIPEDFKSNTLSMVKLLSQDTFFLSETVIHALPSKESFRYVFEHFQPEDDKYEIARKNSDLAMMRMMATTMNPDGHEGASYAMRSIAQRASYEGMRPPMQIMSPIAWAQFIQAWKRGDFRSKKKKTSSY</sequence>
<comment type="caution">
    <text evidence="1">The sequence shown here is derived from an EMBL/GenBank/DDBJ whole genome shotgun (WGS) entry which is preliminary data.</text>
</comment>
<organism evidence="1 2">
    <name type="scientific">Rurimicrobium arvi</name>
    <dbReference type="NCBI Taxonomy" id="2049916"/>
    <lineage>
        <taxon>Bacteria</taxon>
        <taxon>Pseudomonadati</taxon>
        <taxon>Bacteroidota</taxon>
        <taxon>Chitinophagia</taxon>
        <taxon>Chitinophagales</taxon>
        <taxon>Chitinophagaceae</taxon>
        <taxon>Rurimicrobium</taxon>
    </lineage>
</organism>
<dbReference type="EMBL" id="BAABEZ010000022">
    <property type="protein sequence ID" value="GAA4455837.1"/>
    <property type="molecule type" value="Genomic_DNA"/>
</dbReference>
<gene>
    <name evidence="1" type="ORF">GCM10023092_20180</name>
</gene>
<dbReference type="RefSeq" id="WP_344826326.1">
    <property type="nucleotide sequence ID" value="NZ_BAABEZ010000022.1"/>
</dbReference>
<keyword evidence="2" id="KW-1185">Reference proteome</keyword>
<dbReference type="InterPro" id="IPR008969">
    <property type="entry name" value="CarboxyPept-like_regulatory"/>
</dbReference>
<dbReference type="SUPFAM" id="SSF49464">
    <property type="entry name" value="Carboxypeptidase regulatory domain-like"/>
    <property type="match status" value="1"/>
</dbReference>
<reference evidence="2" key="1">
    <citation type="journal article" date="2019" name="Int. J. Syst. Evol. Microbiol.">
        <title>The Global Catalogue of Microorganisms (GCM) 10K type strain sequencing project: providing services to taxonomists for standard genome sequencing and annotation.</title>
        <authorList>
            <consortium name="The Broad Institute Genomics Platform"/>
            <consortium name="The Broad Institute Genome Sequencing Center for Infectious Disease"/>
            <person name="Wu L."/>
            <person name="Ma J."/>
        </authorList>
    </citation>
    <scope>NUCLEOTIDE SEQUENCE [LARGE SCALE GENOMIC DNA]</scope>
    <source>
        <strain evidence="2">JCM 31921</strain>
    </source>
</reference>
<dbReference type="Proteomes" id="UP001501410">
    <property type="component" value="Unassembled WGS sequence"/>
</dbReference>
<proteinExistence type="predicted"/>